<dbReference type="Pfam" id="PF00628">
    <property type="entry name" value="PHD"/>
    <property type="match status" value="1"/>
</dbReference>
<dbReference type="InterPro" id="IPR019787">
    <property type="entry name" value="Znf_PHD-finger"/>
</dbReference>
<evidence type="ECO:0000313" key="6">
    <source>
        <dbReference type="EMBL" id="KAK4761312.1"/>
    </source>
</evidence>
<dbReference type="PANTHER" id="PTHR46309:SF12">
    <property type="entry name" value="GB|AAC80581.1"/>
    <property type="match status" value="1"/>
</dbReference>
<dbReference type="InterPro" id="IPR001965">
    <property type="entry name" value="Znf_PHD"/>
</dbReference>
<comment type="caution">
    <text evidence="6">The sequence shown here is derived from an EMBL/GenBank/DDBJ whole genome shotgun (WGS) entry which is preliminary data.</text>
</comment>
<keyword evidence="3" id="KW-0862">Zinc</keyword>
<dbReference type="Proteomes" id="UP001345219">
    <property type="component" value="Chromosome 5"/>
</dbReference>
<dbReference type="InterPro" id="IPR013083">
    <property type="entry name" value="Znf_RING/FYVE/PHD"/>
</dbReference>
<dbReference type="GO" id="GO:0006357">
    <property type="term" value="P:regulation of transcription by RNA polymerase II"/>
    <property type="evidence" value="ECO:0007669"/>
    <property type="project" value="TreeGrafter"/>
</dbReference>
<dbReference type="InterPro" id="IPR042163">
    <property type="entry name" value="PHF12"/>
</dbReference>
<dbReference type="Gene3D" id="3.30.40.10">
    <property type="entry name" value="Zinc/RING finger domain, C3HC4 (zinc finger)"/>
    <property type="match status" value="1"/>
</dbReference>
<dbReference type="PANTHER" id="PTHR46309">
    <property type="entry name" value="PHD FINGER PROTEIN 12"/>
    <property type="match status" value="1"/>
</dbReference>
<evidence type="ECO:0000313" key="7">
    <source>
        <dbReference type="Proteomes" id="UP001345219"/>
    </source>
</evidence>
<evidence type="ECO:0000256" key="4">
    <source>
        <dbReference type="PROSITE-ProRule" id="PRU00146"/>
    </source>
</evidence>
<dbReference type="PROSITE" id="PS01359">
    <property type="entry name" value="ZF_PHD_1"/>
    <property type="match status" value="1"/>
</dbReference>
<dbReference type="GO" id="GO:0003714">
    <property type="term" value="F:transcription corepressor activity"/>
    <property type="evidence" value="ECO:0007669"/>
    <property type="project" value="InterPro"/>
</dbReference>
<dbReference type="GO" id="GO:0005634">
    <property type="term" value="C:nucleus"/>
    <property type="evidence" value="ECO:0007669"/>
    <property type="project" value="TreeGrafter"/>
</dbReference>
<dbReference type="Pfam" id="PF23209">
    <property type="entry name" value="IDM1_C"/>
    <property type="match status" value="1"/>
</dbReference>
<feature type="domain" description="PHD-type" evidence="5">
    <location>
        <begin position="6"/>
        <end position="51"/>
    </location>
</feature>
<dbReference type="EMBL" id="JAXIOK010000010">
    <property type="protein sequence ID" value="KAK4761312.1"/>
    <property type="molecule type" value="Genomic_DNA"/>
</dbReference>
<keyword evidence="1" id="KW-0479">Metal-binding</keyword>
<sequence>MICDNDNVCSICNYGGDLILCDGCPSSFHDTCLGLKEVPDGDWFCPSCCCGFCGDGKLRKEIGLTPELVTCYQYHTACLIKKRAGEHADNQRGIWYCSNKCEQIHKGLLELEGKQINVGRDELTLTFMKPVNFRRHDDVDHVLESGAENYVKLNMALDIMHECFKPFLDPKSCRDQVEDIIFNRESELNRLNFRGFYTLSLEKGDELITVAIIKCAFNQLIHLHFSLELHTFLHCAYSKSWIIFNSISQTLKEPCLEKVRYVV</sequence>
<keyword evidence="7" id="KW-1185">Reference proteome</keyword>
<reference evidence="6 7" key="1">
    <citation type="journal article" date="2023" name="Hortic Res">
        <title>Pangenome of water caltrop reveals structural variations and asymmetric subgenome divergence after allopolyploidization.</title>
        <authorList>
            <person name="Zhang X."/>
            <person name="Chen Y."/>
            <person name="Wang L."/>
            <person name="Yuan Y."/>
            <person name="Fang M."/>
            <person name="Shi L."/>
            <person name="Lu R."/>
            <person name="Comes H.P."/>
            <person name="Ma Y."/>
            <person name="Chen Y."/>
            <person name="Huang G."/>
            <person name="Zhou Y."/>
            <person name="Zheng Z."/>
            <person name="Qiu Y."/>
        </authorList>
    </citation>
    <scope>NUCLEOTIDE SEQUENCE [LARGE SCALE GENOMIC DNA]</scope>
    <source>
        <tissue evidence="6">Roots</tissue>
    </source>
</reference>
<dbReference type="AlphaFoldDB" id="A0AAN7Q8B8"/>
<name>A0AAN7Q8B8_9MYRT</name>
<protein>
    <recommendedName>
        <fullName evidence="5">PHD-type domain-containing protein</fullName>
    </recommendedName>
</protein>
<dbReference type="SUPFAM" id="SSF57903">
    <property type="entry name" value="FYVE/PHD zinc finger"/>
    <property type="match status" value="1"/>
</dbReference>
<organism evidence="6 7">
    <name type="scientific">Trapa incisa</name>
    <dbReference type="NCBI Taxonomy" id="236973"/>
    <lineage>
        <taxon>Eukaryota</taxon>
        <taxon>Viridiplantae</taxon>
        <taxon>Streptophyta</taxon>
        <taxon>Embryophyta</taxon>
        <taxon>Tracheophyta</taxon>
        <taxon>Spermatophyta</taxon>
        <taxon>Magnoliopsida</taxon>
        <taxon>eudicotyledons</taxon>
        <taxon>Gunneridae</taxon>
        <taxon>Pentapetalae</taxon>
        <taxon>rosids</taxon>
        <taxon>malvids</taxon>
        <taxon>Myrtales</taxon>
        <taxon>Lythraceae</taxon>
        <taxon>Trapa</taxon>
    </lineage>
</organism>
<dbReference type="InterPro" id="IPR056511">
    <property type="entry name" value="IDM1_C"/>
</dbReference>
<dbReference type="InterPro" id="IPR019786">
    <property type="entry name" value="Zinc_finger_PHD-type_CS"/>
</dbReference>
<accession>A0AAN7Q8B8</accession>
<dbReference type="SMART" id="SM00249">
    <property type="entry name" value="PHD"/>
    <property type="match status" value="2"/>
</dbReference>
<gene>
    <name evidence="6" type="ORF">SAY87_006205</name>
</gene>
<proteinExistence type="predicted"/>
<dbReference type="InterPro" id="IPR011011">
    <property type="entry name" value="Znf_FYVE_PHD"/>
</dbReference>
<evidence type="ECO:0000256" key="3">
    <source>
        <dbReference type="ARBA" id="ARBA00022833"/>
    </source>
</evidence>
<evidence type="ECO:0000256" key="1">
    <source>
        <dbReference type="ARBA" id="ARBA00022723"/>
    </source>
</evidence>
<dbReference type="GO" id="GO:0008270">
    <property type="term" value="F:zinc ion binding"/>
    <property type="evidence" value="ECO:0007669"/>
    <property type="project" value="UniProtKB-KW"/>
</dbReference>
<evidence type="ECO:0000256" key="2">
    <source>
        <dbReference type="ARBA" id="ARBA00022771"/>
    </source>
</evidence>
<dbReference type="PROSITE" id="PS50016">
    <property type="entry name" value="ZF_PHD_2"/>
    <property type="match status" value="1"/>
</dbReference>
<evidence type="ECO:0000259" key="5">
    <source>
        <dbReference type="PROSITE" id="PS50016"/>
    </source>
</evidence>
<keyword evidence="2 4" id="KW-0863">Zinc-finger</keyword>